<dbReference type="AlphaFoldDB" id="A0A8D6XS69"/>
<dbReference type="EMBL" id="LR822017">
    <property type="protein sequence ID" value="CAD0139712.1"/>
    <property type="molecule type" value="Genomic_DNA"/>
</dbReference>
<accession>A0A8D6XS69</accession>
<dbReference type="Proteomes" id="UP000509833">
    <property type="component" value="Chromosome"/>
</dbReference>
<name>A0A8D6XS69_STRTR</name>
<evidence type="ECO:0000313" key="1">
    <source>
        <dbReference type="EMBL" id="CAD0139712.1"/>
    </source>
</evidence>
<evidence type="ECO:0000313" key="2">
    <source>
        <dbReference type="Proteomes" id="UP000509833"/>
    </source>
</evidence>
<proteinExistence type="predicted"/>
<gene>
    <name evidence="1" type="ORF">STHERMO_2127</name>
</gene>
<protein>
    <submittedName>
        <fullName evidence="1">Uncharacterized protein</fullName>
    </submittedName>
</protein>
<sequence length="61" mass="6789">MLKGDIVENNNIEYIKVCNIKISSDVELESDVDGDKSDKLPVPVDIKILGNHIEVFSGMKE</sequence>
<organism evidence="1 2">
    <name type="scientific">Streptococcus thermophilus</name>
    <dbReference type="NCBI Taxonomy" id="1308"/>
    <lineage>
        <taxon>Bacteria</taxon>
        <taxon>Bacillati</taxon>
        <taxon>Bacillota</taxon>
        <taxon>Bacilli</taxon>
        <taxon>Lactobacillales</taxon>
        <taxon>Streptococcaceae</taxon>
        <taxon>Streptococcus</taxon>
    </lineage>
</organism>
<reference evidence="1 2" key="1">
    <citation type="submission" date="2020-06" db="EMBL/GenBank/DDBJ databases">
        <authorList>
            <person name="Chuat V."/>
        </authorList>
    </citation>
    <scope>NUCLEOTIDE SEQUENCE [LARGE SCALE GENOMIC DNA]</scope>
    <source>
        <strain evidence="1">STH_CIRM_336</strain>
    </source>
</reference>